<name>A0ABY8PNJ2_9BACT</name>
<keyword evidence="2" id="KW-1185">Reference proteome</keyword>
<protein>
    <submittedName>
        <fullName evidence="1">DUF2194 domain-containing protein</fullName>
    </submittedName>
</protein>
<dbReference type="Proteomes" id="UP001232493">
    <property type="component" value="Chromosome"/>
</dbReference>
<dbReference type="RefSeq" id="WP_280997619.1">
    <property type="nucleotide sequence ID" value="NZ_CP069362.1"/>
</dbReference>
<evidence type="ECO:0000313" key="1">
    <source>
        <dbReference type="EMBL" id="WGS64180.1"/>
    </source>
</evidence>
<reference evidence="1 2" key="1">
    <citation type="submission" date="2021-02" db="EMBL/GenBank/DDBJ databases">
        <title>Characterization of Marinitoga sp. nov. str. BP5-C20A.</title>
        <authorList>
            <person name="Erauso G."/>
            <person name="Postec A."/>
        </authorList>
    </citation>
    <scope>NUCLEOTIDE SEQUENCE [LARGE SCALE GENOMIC DNA]</scope>
    <source>
        <strain evidence="1 2">BP5-C20A</strain>
    </source>
</reference>
<dbReference type="EMBL" id="CP069362">
    <property type="protein sequence ID" value="WGS64180.1"/>
    <property type="molecule type" value="Genomic_DNA"/>
</dbReference>
<gene>
    <name evidence="1" type="ORF">JRV97_07295</name>
</gene>
<dbReference type="Gene3D" id="3.20.20.370">
    <property type="entry name" value="Glycoside hydrolase/deacetylase"/>
    <property type="match status" value="1"/>
</dbReference>
<dbReference type="Pfam" id="PF09960">
    <property type="entry name" value="DUF2194"/>
    <property type="match status" value="1"/>
</dbReference>
<accession>A0ABY8PNJ2</accession>
<proteinExistence type="predicted"/>
<evidence type="ECO:0000313" key="2">
    <source>
        <dbReference type="Proteomes" id="UP001232493"/>
    </source>
</evidence>
<dbReference type="InterPro" id="IPR011330">
    <property type="entry name" value="Glyco_hydro/deAcase_b/a-brl"/>
</dbReference>
<organism evidence="1 2">
    <name type="scientific">Marinitoga aeolica</name>
    <dbReference type="NCBI Taxonomy" id="2809031"/>
    <lineage>
        <taxon>Bacteria</taxon>
        <taxon>Thermotogati</taxon>
        <taxon>Thermotogota</taxon>
        <taxon>Thermotogae</taxon>
        <taxon>Petrotogales</taxon>
        <taxon>Petrotogaceae</taxon>
        <taxon>Marinitoga</taxon>
    </lineage>
</organism>
<dbReference type="InterPro" id="IPR018695">
    <property type="entry name" value="DUF2194"/>
</dbReference>
<dbReference type="SUPFAM" id="SSF88713">
    <property type="entry name" value="Glycoside hydrolase/deacetylase"/>
    <property type="match status" value="1"/>
</dbReference>
<sequence length="768" mass="90374">MKKNILIFLIFLMTITLFGQKDLLLLYKKSEQYGEFMFKYHIIPILEKYHINYELKNIEDMNYYRIDNSKYFGVITWYYSPNLKNSHLYLRQLSSFVENGGFFFFFNNLGVTSDIREINNLLNKIGIHYMYGYRELKNYTVNYKKEYFLTSPPTSLKEPVERYVVFGNNDEILLSYKANNNMEYPMIILSKNGGGAIFGSFINEKGDIILNIEKIISSLINQKVGIEDKVLIIKTKFDNMQYLKSQQELYKIFEYAKINYESINVNEFYNLSLIDLIPYKYIIWDTDAEYVETRTIKNFIENGGTFIFTTLLSNTPWKEGIKNESISISKIIFVKDLFPIGNMKNGESIIERYFNISFNIDLSKENIVLAYLGGNDIKVPAIWYKKVDSGYMGYIYPGIIVKELRGLILQSILEMQDVSIAGILNSFIFYIDDFPLPSYNVKKAKVDNKMITDDEYYYNIWWPSIKVFAEEYNIKYTFVTPLSYNGSSTPPFEFTEFFVSKNNNPYKAMREIDKSDFELGLHGYNHNSLTKDRWANPENIISSLNAAKRFISEILGHPVVISSYVAPNNIIDEFGAKNLLKAIPTIKTIGTSYEGKNEFSEYRITNNFVVVIPRSTYGYYPLKRIYLSTINTLANFGTFQHFIHPDDLFATDRNPENRSWDEMYNNLRTFYDTIKQKFPWLRNQTASEAYPYFFDYLIQTVKYYWKNNGLNVILPDSTIFPKYFMIKSKKIIKKVNGGKIVKYYRENRLYIIEMNKSIMHIDFMDVRK</sequence>